<organism evidence="1 2">
    <name type="scientific">Bacillus gobiensis</name>
    <dbReference type="NCBI Taxonomy" id="1441095"/>
    <lineage>
        <taxon>Bacteria</taxon>
        <taxon>Bacillati</taxon>
        <taxon>Bacillota</taxon>
        <taxon>Bacilli</taxon>
        <taxon>Bacillales</taxon>
        <taxon>Bacillaceae</taxon>
        <taxon>Bacillus</taxon>
    </lineage>
</organism>
<gene>
    <name evidence="1" type="ORF">AM592_17155</name>
</gene>
<dbReference type="AlphaFoldDB" id="A0A0M5JCD3"/>
<dbReference type="EMBL" id="CP012600">
    <property type="protein sequence ID" value="ALC83107.1"/>
    <property type="molecule type" value="Genomic_DNA"/>
</dbReference>
<evidence type="ECO:0000313" key="2">
    <source>
        <dbReference type="Proteomes" id="UP000067625"/>
    </source>
</evidence>
<dbReference type="PATRIC" id="fig|1441095.3.peg.3809"/>
<dbReference type="Proteomes" id="UP000067625">
    <property type="component" value="Chromosome"/>
</dbReference>
<dbReference type="OrthoDB" id="2606754at2"/>
<proteinExistence type="predicted"/>
<keyword evidence="2" id="KW-1185">Reference proteome</keyword>
<evidence type="ECO:0000313" key="1">
    <source>
        <dbReference type="EMBL" id="ALC83107.1"/>
    </source>
</evidence>
<dbReference type="RefSeq" id="WP_053604940.1">
    <property type="nucleotide sequence ID" value="NZ_CP012600.1"/>
</dbReference>
<accession>A0A0M5JCD3</accession>
<name>A0A0M5JCD3_9BACI</name>
<reference evidence="2" key="1">
    <citation type="submission" date="2015-08" db="EMBL/GenBank/DDBJ databases">
        <title>Genome sequencing project for genomic taxonomy and phylogenomics of Bacillus-like bacteria.</title>
        <authorList>
            <person name="Liu B."/>
            <person name="Wang J."/>
            <person name="Zhu Y."/>
            <person name="Liu G."/>
            <person name="Chen Q."/>
            <person name="Chen Z."/>
            <person name="Lan J."/>
            <person name="Che J."/>
            <person name="Ge C."/>
            <person name="Shi H."/>
            <person name="Pan Z."/>
            <person name="Liu X."/>
        </authorList>
    </citation>
    <scope>NUCLEOTIDE SEQUENCE [LARGE SCALE GENOMIC DNA]</scope>
    <source>
        <strain evidence="2">FJAT-4402</strain>
    </source>
</reference>
<protein>
    <submittedName>
        <fullName evidence="1">Uncharacterized protein</fullName>
    </submittedName>
</protein>
<reference evidence="1 2" key="2">
    <citation type="journal article" date="2016" name="Int. J. Syst. Evol. Microbiol.">
        <title>Bacillus gobiensis sp. nov., isolated from a soil sample.</title>
        <authorList>
            <person name="Liu B."/>
            <person name="Liu G.H."/>
            <person name="Cetin S."/>
            <person name="Schumann P."/>
            <person name="Pan Z.Z."/>
            <person name="Chen Q.Q."/>
        </authorList>
    </citation>
    <scope>NUCLEOTIDE SEQUENCE [LARGE SCALE GENOMIC DNA]</scope>
    <source>
        <strain evidence="1 2">FJAT-4402</strain>
    </source>
</reference>
<sequence>MEEQVINLGTRLAEALDKSSYSWVSTKITQAKEKKEEGEKQLIYDEIISNLLQDKMELEMVAREYKALYEKITISDDDIEHLQKTIKHVVELFSTSPTLNSGQVEVLISLVNKDTLKTMQLLGFNYKEAIGQPLTEVCASAIHRSLGGGKNGGGKNQKNR</sequence>